<keyword evidence="2" id="KW-0285">Flavoprotein</keyword>
<dbReference type="PANTHER" id="PTHR10961">
    <property type="entry name" value="PEROXISOMAL SARCOSINE OXIDASE"/>
    <property type="match status" value="1"/>
</dbReference>
<protein>
    <recommendedName>
        <fullName evidence="5">FAD dependent oxidoreductase domain-containing protein</fullName>
    </recommendedName>
</protein>
<dbReference type="Gene3D" id="3.50.50.60">
    <property type="entry name" value="FAD/NAD(P)-binding domain"/>
    <property type="match status" value="2"/>
</dbReference>
<evidence type="ECO:0000313" key="6">
    <source>
        <dbReference type="EMBL" id="QEX19226.1"/>
    </source>
</evidence>
<sequence>MTYDIAIVGAGVFGLSTACELARRGHSVLALDRFGSGHPATSSTGASRSIRIAYDHPFYVALALEAIESWRRLEAETGRKILHLTGQIDLGPQSKLEELTRTVRAAGAAIEAMEAADLRRRFPEIVLSPGEIGLFQRQAGTVIADAGMAALLQAARKAGVTYLAPERVIRLEPGATVTLHTDGRHFEAKQVVVAAGPWAKDLLDSIGLPLPLAPAVAQVTFLDAPALVDRPGIAEWRPNG</sequence>
<evidence type="ECO:0000256" key="2">
    <source>
        <dbReference type="ARBA" id="ARBA00022630"/>
    </source>
</evidence>
<keyword evidence="3" id="KW-0274">FAD</keyword>
<dbReference type="InterPro" id="IPR045170">
    <property type="entry name" value="MTOX"/>
</dbReference>
<dbReference type="SUPFAM" id="SSF51905">
    <property type="entry name" value="FAD/NAD(P)-binding domain"/>
    <property type="match status" value="1"/>
</dbReference>
<evidence type="ECO:0000313" key="7">
    <source>
        <dbReference type="Proteomes" id="UP000326202"/>
    </source>
</evidence>
<comment type="cofactor">
    <cofactor evidence="1">
        <name>FAD</name>
        <dbReference type="ChEBI" id="CHEBI:57692"/>
    </cofactor>
</comment>
<evidence type="ECO:0000259" key="5">
    <source>
        <dbReference type="Pfam" id="PF01266"/>
    </source>
</evidence>
<accession>A0A5J6MWT5</accession>
<feature type="domain" description="FAD dependent oxidoreductase" evidence="5">
    <location>
        <begin position="4"/>
        <end position="225"/>
    </location>
</feature>
<dbReference type="KEGG" id="htq:FRZ44_45390"/>
<organism evidence="6 7">
    <name type="scientific">Hypericibacter terrae</name>
    <dbReference type="NCBI Taxonomy" id="2602015"/>
    <lineage>
        <taxon>Bacteria</taxon>
        <taxon>Pseudomonadati</taxon>
        <taxon>Pseudomonadota</taxon>
        <taxon>Alphaproteobacteria</taxon>
        <taxon>Rhodospirillales</taxon>
        <taxon>Dongiaceae</taxon>
        <taxon>Hypericibacter</taxon>
    </lineage>
</organism>
<keyword evidence="7" id="KW-1185">Reference proteome</keyword>
<keyword evidence="4" id="KW-0560">Oxidoreductase</keyword>
<dbReference type="OrthoDB" id="9806257at2"/>
<dbReference type="Proteomes" id="UP000326202">
    <property type="component" value="Chromosome"/>
</dbReference>
<gene>
    <name evidence="6" type="ORF">FRZ44_45390</name>
</gene>
<dbReference type="PANTHER" id="PTHR10961:SF46">
    <property type="entry name" value="PEROXISOMAL SARCOSINE OXIDASE"/>
    <property type="match status" value="1"/>
</dbReference>
<dbReference type="EMBL" id="CP042906">
    <property type="protein sequence ID" value="QEX19226.1"/>
    <property type="molecule type" value="Genomic_DNA"/>
</dbReference>
<evidence type="ECO:0000256" key="4">
    <source>
        <dbReference type="ARBA" id="ARBA00023002"/>
    </source>
</evidence>
<dbReference type="Pfam" id="PF01266">
    <property type="entry name" value="DAO"/>
    <property type="match status" value="1"/>
</dbReference>
<dbReference type="AlphaFoldDB" id="A0A5J6MWT5"/>
<dbReference type="GO" id="GO:0050660">
    <property type="term" value="F:flavin adenine dinucleotide binding"/>
    <property type="evidence" value="ECO:0007669"/>
    <property type="project" value="InterPro"/>
</dbReference>
<evidence type="ECO:0000256" key="3">
    <source>
        <dbReference type="ARBA" id="ARBA00022827"/>
    </source>
</evidence>
<proteinExistence type="predicted"/>
<dbReference type="InterPro" id="IPR036188">
    <property type="entry name" value="FAD/NAD-bd_sf"/>
</dbReference>
<reference evidence="6 7" key="1">
    <citation type="submission" date="2019-08" db="EMBL/GenBank/DDBJ databases">
        <title>Hyperibacter terrae gen. nov., sp. nov. and Hyperibacter viscosus sp. nov., two new members in the family Rhodospirillaceae isolated from the rhizosphere of Hypericum perforatum.</title>
        <authorList>
            <person name="Noviana Z."/>
        </authorList>
    </citation>
    <scope>NUCLEOTIDE SEQUENCE [LARGE SCALE GENOMIC DNA]</scope>
    <source>
        <strain evidence="6 7">R5913</strain>
    </source>
</reference>
<evidence type="ECO:0000256" key="1">
    <source>
        <dbReference type="ARBA" id="ARBA00001974"/>
    </source>
</evidence>
<name>A0A5J6MWT5_9PROT</name>
<dbReference type="InterPro" id="IPR006076">
    <property type="entry name" value="FAD-dep_OxRdtase"/>
</dbReference>
<dbReference type="GO" id="GO:0008115">
    <property type="term" value="F:sarcosine oxidase activity"/>
    <property type="evidence" value="ECO:0007669"/>
    <property type="project" value="TreeGrafter"/>
</dbReference>